<dbReference type="SUPFAM" id="SSF51621">
    <property type="entry name" value="Phosphoenolpyruvate/pyruvate domain"/>
    <property type="match status" value="1"/>
</dbReference>
<evidence type="ECO:0008006" key="3">
    <source>
        <dbReference type="Google" id="ProtNLM"/>
    </source>
</evidence>
<organism evidence="2">
    <name type="scientific">Paramoeba aestuarina</name>
    <dbReference type="NCBI Taxonomy" id="180227"/>
    <lineage>
        <taxon>Eukaryota</taxon>
        <taxon>Amoebozoa</taxon>
        <taxon>Discosea</taxon>
        <taxon>Flabellinia</taxon>
        <taxon>Dactylopodida</taxon>
        <taxon>Paramoebidae</taxon>
        <taxon>Paramoeba</taxon>
    </lineage>
</organism>
<gene>
    <name evidence="2" type="ORF">NAES01612_LOCUS17245</name>
</gene>
<sequence>MTTLLEIDSEIRTKAASSTPILLPATRLRSLLNDGTCRPVPCCWDGLTAKLIASAGFEIAFMSGFCVSAARGFPDCQLVSYEEMKQSATMITSSLSSLASSPSSAPIPVIGDGDTGYGGGMNVKRTVKGYAQAGLAAVMIEDQTMPKRCGHVDGKEVVSREIAFERIRAACKARDELRGSQLGDILILARTDARIISMDEAIYRCQKFREIGADITFLEAPETVEEMQRYCDEVEGPKMANLMENGKTPLLPLPELEKMGFAISVHPLSLLSTMVKGCEETLQDMKQDKDLTPHMLPSFKRLKTVVGFDAYFEEEKQLLEERGKEGNEEEKEKGEGRKRKRS</sequence>
<dbReference type="AlphaFoldDB" id="A0A7S4NZF5"/>
<dbReference type="PANTHER" id="PTHR42905">
    <property type="entry name" value="PHOSPHOENOLPYRUVATE CARBOXYLASE"/>
    <property type="match status" value="1"/>
</dbReference>
<evidence type="ECO:0000256" key="1">
    <source>
        <dbReference type="SAM" id="MobiDB-lite"/>
    </source>
</evidence>
<proteinExistence type="predicted"/>
<dbReference type="InterPro" id="IPR015813">
    <property type="entry name" value="Pyrv/PenolPyrv_kinase-like_dom"/>
</dbReference>
<dbReference type="InterPro" id="IPR040442">
    <property type="entry name" value="Pyrv_kinase-like_dom_sf"/>
</dbReference>
<accession>A0A7S4NZF5</accession>
<evidence type="ECO:0000313" key="2">
    <source>
        <dbReference type="EMBL" id="CAE2319038.1"/>
    </source>
</evidence>
<feature type="region of interest" description="Disordered" evidence="1">
    <location>
        <begin position="319"/>
        <end position="342"/>
    </location>
</feature>
<dbReference type="CDD" id="cd00377">
    <property type="entry name" value="ICL_PEPM"/>
    <property type="match status" value="1"/>
</dbReference>
<dbReference type="Gene3D" id="3.20.20.60">
    <property type="entry name" value="Phosphoenolpyruvate-binding domains"/>
    <property type="match status" value="1"/>
</dbReference>
<dbReference type="InterPro" id="IPR039556">
    <property type="entry name" value="ICL/PEPM"/>
</dbReference>
<dbReference type="GO" id="GO:0003824">
    <property type="term" value="F:catalytic activity"/>
    <property type="evidence" value="ECO:0007669"/>
    <property type="project" value="InterPro"/>
</dbReference>
<dbReference type="PANTHER" id="PTHR42905:SF2">
    <property type="entry name" value="PHOSPHOENOLPYRUVATE CARBOXYLASE FAMILY PROTEIN"/>
    <property type="match status" value="1"/>
</dbReference>
<dbReference type="Pfam" id="PF13714">
    <property type="entry name" value="PEP_mutase"/>
    <property type="match status" value="1"/>
</dbReference>
<dbReference type="EMBL" id="HBKR01026321">
    <property type="protein sequence ID" value="CAE2319038.1"/>
    <property type="molecule type" value="Transcribed_RNA"/>
</dbReference>
<feature type="compositionally biased region" description="Basic and acidic residues" evidence="1">
    <location>
        <begin position="319"/>
        <end position="335"/>
    </location>
</feature>
<protein>
    <recommendedName>
        <fullName evidence="3">Carboxyvinyl-carboxyphosphonate phosphorylmutase</fullName>
    </recommendedName>
</protein>
<name>A0A7S4NZF5_9EUKA</name>
<reference evidence="2" key="1">
    <citation type="submission" date="2021-01" db="EMBL/GenBank/DDBJ databases">
        <authorList>
            <person name="Corre E."/>
            <person name="Pelletier E."/>
            <person name="Niang G."/>
            <person name="Scheremetjew M."/>
            <person name="Finn R."/>
            <person name="Kale V."/>
            <person name="Holt S."/>
            <person name="Cochrane G."/>
            <person name="Meng A."/>
            <person name="Brown T."/>
            <person name="Cohen L."/>
        </authorList>
    </citation>
    <scope>NUCLEOTIDE SEQUENCE</scope>
    <source>
        <strain evidence="2">SoJaBio B1-5/56/2</strain>
    </source>
</reference>